<comment type="caution">
    <text evidence="6">The sequence shown here is derived from an EMBL/GenBank/DDBJ whole genome shotgun (WGS) entry which is preliminary data.</text>
</comment>
<evidence type="ECO:0000256" key="5">
    <source>
        <dbReference type="SAM" id="Phobius"/>
    </source>
</evidence>
<feature type="transmembrane region" description="Helical" evidence="5">
    <location>
        <begin position="160"/>
        <end position="185"/>
    </location>
</feature>
<evidence type="ECO:0000313" key="7">
    <source>
        <dbReference type="Proteomes" id="UP000465221"/>
    </source>
</evidence>
<keyword evidence="2 5" id="KW-0812">Transmembrane</keyword>
<evidence type="ECO:0000256" key="1">
    <source>
        <dbReference type="ARBA" id="ARBA00004141"/>
    </source>
</evidence>
<dbReference type="AlphaFoldDB" id="A0A8H3RIF0"/>
<feature type="transmembrane region" description="Helical" evidence="5">
    <location>
        <begin position="241"/>
        <end position="269"/>
    </location>
</feature>
<dbReference type="InterPro" id="IPR006603">
    <property type="entry name" value="PQ-loop_rpt"/>
</dbReference>
<protein>
    <submittedName>
        <fullName evidence="6">Uncharacterized protein</fullName>
    </submittedName>
</protein>
<accession>A0A8H3RIF0</accession>
<keyword evidence="4 5" id="KW-0472">Membrane</keyword>
<proteinExistence type="predicted"/>
<dbReference type="GO" id="GO:0016020">
    <property type="term" value="C:membrane"/>
    <property type="evidence" value="ECO:0007669"/>
    <property type="project" value="UniProtKB-SubCell"/>
</dbReference>
<dbReference type="EMBL" id="BLKC01000007">
    <property type="protein sequence ID" value="GFF25739.1"/>
    <property type="molecule type" value="Genomic_DNA"/>
</dbReference>
<feature type="transmembrane region" description="Helical" evidence="5">
    <location>
        <begin position="128"/>
        <end position="148"/>
    </location>
</feature>
<feature type="transmembrane region" description="Helical" evidence="5">
    <location>
        <begin position="101"/>
        <end position="121"/>
    </location>
</feature>
<reference evidence="6 7" key="1">
    <citation type="submission" date="2020-01" db="EMBL/GenBank/DDBJ databases">
        <title>Draft genome sequence of Aspergillus udagawae IFM 46972.</title>
        <authorList>
            <person name="Takahashi H."/>
            <person name="Yaguchi T."/>
        </authorList>
    </citation>
    <scope>NUCLEOTIDE SEQUENCE [LARGE SCALE GENOMIC DNA]</scope>
    <source>
        <strain evidence="6 7">IFM 46972</strain>
    </source>
</reference>
<evidence type="ECO:0000256" key="4">
    <source>
        <dbReference type="ARBA" id="ARBA00023136"/>
    </source>
</evidence>
<organism evidence="6 7">
    <name type="scientific">Aspergillus udagawae</name>
    <dbReference type="NCBI Taxonomy" id="91492"/>
    <lineage>
        <taxon>Eukaryota</taxon>
        <taxon>Fungi</taxon>
        <taxon>Dikarya</taxon>
        <taxon>Ascomycota</taxon>
        <taxon>Pezizomycotina</taxon>
        <taxon>Eurotiomycetes</taxon>
        <taxon>Eurotiomycetidae</taxon>
        <taxon>Eurotiales</taxon>
        <taxon>Aspergillaceae</taxon>
        <taxon>Aspergillus</taxon>
        <taxon>Aspergillus subgen. Fumigati</taxon>
    </lineage>
</organism>
<feature type="transmembrane region" description="Helical" evidence="5">
    <location>
        <begin position="25"/>
        <end position="46"/>
    </location>
</feature>
<name>A0A8H3RIF0_9EURO</name>
<evidence type="ECO:0000256" key="3">
    <source>
        <dbReference type="ARBA" id="ARBA00022989"/>
    </source>
</evidence>
<sequence>MSPPESPSEPPDFDWWRFSLPEPPLWWRVILLILAVGSFLPQILLIRRKQTINGISSLNVLLNLIIATEHLSIYIFILFVLGEQGGPLFLHFPASAGDRFSLWHCAVVTILFLALFSQILFYSNRRILLVATYTCFLLISVVPLMIINSIPPADYQARRFWVAIFYGVHSFYIYPILTALGVLGISRQAREILVAPFPNALSLQGLALQALIFTLVSVTWIPSLPFPYEKLEGHYDWNTFTVWYGTVGFIIFDSFVFALGQTVLLLLALCRSSSSKATIQQGTETEPLLGHPAEL</sequence>
<comment type="subcellular location">
    <subcellularLocation>
        <location evidence="1">Membrane</location>
        <topology evidence="1">Multi-pass membrane protein</topology>
    </subcellularLocation>
</comment>
<gene>
    <name evidence="6" type="ORF">IFM46972_01525</name>
</gene>
<evidence type="ECO:0000313" key="6">
    <source>
        <dbReference type="EMBL" id="GFF25739.1"/>
    </source>
</evidence>
<feature type="transmembrane region" description="Helical" evidence="5">
    <location>
        <begin position="197"/>
        <end position="221"/>
    </location>
</feature>
<feature type="transmembrane region" description="Helical" evidence="5">
    <location>
        <begin position="58"/>
        <end position="81"/>
    </location>
</feature>
<evidence type="ECO:0000256" key="2">
    <source>
        <dbReference type="ARBA" id="ARBA00022692"/>
    </source>
</evidence>
<dbReference type="Pfam" id="PF04193">
    <property type="entry name" value="PQ-loop"/>
    <property type="match status" value="1"/>
</dbReference>
<dbReference type="Proteomes" id="UP000465221">
    <property type="component" value="Unassembled WGS sequence"/>
</dbReference>
<keyword evidence="3 5" id="KW-1133">Transmembrane helix</keyword>